<gene>
    <name evidence="6" type="primary">LOC110978192</name>
</gene>
<feature type="transmembrane region" description="Helical" evidence="3">
    <location>
        <begin position="109"/>
        <end position="129"/>
    </location>
</feature>
<dbReference type="OMA" id="IMANKRF"/>
<dbReference type="SUPFAM" id="SSF103473">
    <property type="entry name" value="MFS general substrate transporter"/>
    <property type="match status" value="1"/>
</dbReference>
<feature type="compositionally biased region" description="Basic and acidic residues" evidence="2">
    <location>
        <begin position="211"/>
        <end position="229"/>
    </location>
</feature>
<feature type="transmembrane region" description="Helical" evidence="3">
    <location>
        <begin position="141"/>
        <end position="160"/>
    </location>
</feature>
<dbReference type="InterPro" id="IPR011701">
    <property type="entry name" value="MFS"/>
</dbReference>
<dbReference type="Gene3D" id="1.20.1250.20">
    <property type="entry name" value="MFS general substrate transporter like domains"/>
    <property type="match status" value="1"/>
</dbReference>
<protein>
    <submittedName>
        <fullName evidence="6">Monocarboxylate transporter 13-like isoform X1</fullName>
    </submittedName>
</protein>
<keyword evidence="3" id="KW-0472">Membrane</keyword>
<feature type="transmembrane region" description="Helical" evidence="3">
    <location>
        <begin position="331"/>
        <end position="352"/>
    </location>
</feature>
<dbReference type="KEGG" id="aplc:110978192"/>
<feature type="region of interest" description="Disordered" evidence="2">
    <location>
        <begin position="211"/>
        <end position="230"/>
    </location>
</feature>
<proteinExistence type="predicted"/>
<feature type="transmembrane region" description="Helical" evidence="3">
    <location>
        <begin position="392"/>
        <end position="415"/>
    </location>
</feature>
<feature type="transmembrane region" description="Helical" evidence="3">
    <location>
        <begin position="53"/>
        <end position="74"/>
    </location>
</feature>
<evidence type="ECO:0000256" key="1">
    <source>
        <dbReference type="ARBA" id="ARBA00004141"/>
    </source>
</evidence>
<evidence type="ECO:0000313" key="5">
    <source>
        <dbReference type="Proteomes" id="UP000694845"/>
    </source>
</evidence>
<evidence type="ECO:0000256" key="3">
    <source>
        <dbReference type="SAM" id="Phobius"/>
    </source>
</evidence>
<feature type="transmembrane region" description="Helical" evidence="3">
    <location>
        <begin position="172"/>
        <end position="193"/>
    </location>
</feature>
<dbReference type="Pfam" id="PF07690">
    <property type="entry name" value="MFS_1"/>
    <property type="match status" value="1"/>
</dbReference>
<dbReference type="Proteomes" id="UP000694845">
    <property type="component" value="Unplaced"/>
</dbReference>
<reference evidence="6" key="1">
    <citation type="submission" date="2025-08" db="UniProtKB">
        <authorList>
            <consortium name="RefSeq"/>
        </authorList>
    </citation>
    <scope>IDENTIFICATION</scope>
</reference>
<feature type="transmembrane region" description="Helical" evidence="3">
    <location>
        <begin position="358"/>
        <end position="380"/>
    </location>
</feature>
<feature type="transmembrane region" description="Helical" evidence="3">
    <location>
        <begin position="301"/>
        <end position="319"/>
    </location>
</feature>
<feature type="transmembrane region" description="Helical" evidence="3">
    <location>
        <begin position="86"/>
        <end position="103"/>
    </location>
</feature>
<sequence length="451" mass="48497">MASPAMKPINYDNDSWGWIMVGAVFVNCFVIMGQLKALGVLLIPMTDDFNSDLWLIGLVAVLYNVIQHCFAPVVGALSRLVGSRPMMVLGGLMNTLGIILASVSSTVSLFTVFVIGLSGIGTAFTWYVGFAVMASYFKDKYPLAIGIATMGIPLGVMAYGPMTQVLLDTYGWRGAMLIWGGISFHAVPCSVLVRRDPSSIAADTDRYQEVSVGDEERNNQEEGEAHVSDTSDCARGFPGHCEMAPSKCCLDFIAAFDFKLLADVRFVLLVIGHCTAAFSYSAWVVYMVSHGQFQGLNEVQASLLPTAFGVGNVIGKSVAPLLQQMGLKLSLIGLACVGSTIVSTSFVAGAFIRHFIGQLAITGLVGVGYAMLYQAVDVMIRFLSTDDRLLNILAWQGIFTGVAGALGGLLSGWIYEWTGSFTVSFFVYSGLVLLSIPIFITEAIYAKRSTR</sequence>
<dbReference type="PROSITE" id="PS50850">
    <property type="entry name" value="MFS"/>
    <property type="match status" value="1"/>
</dbReference>
<dbReference type="PANTHER" id="PTHR11360">
    <property type="entry name" value="MONOCARBOXYLATE TRANSPORTER"/>
    <property type="match status" value="1"/>
</dbReference>
<feature type="transmembrane region" description="Helical" evidence="3">
    <location>
        <begin position="16"/>
        <end position="33"/>
    </location>
</feature>
<organism evidence="5 6">
    <name type="scientific">Acanthaster planci</name>
    <name type="common">Crown-of-thorns starfish</name>
    <dbReference type="NCBI Taxonomy" id="133434"/>
    <lineage>
        <taxon>Eukaryota</taxon>
        <taxon>Metazoa</taxon>
        <taxon>Echinodermata</taxon>
        <taxon>Eleutherozoa</taxon>
        <taxon>Asterozoa</taxon>
        <taxon>Asteroidea</taxon>
        <taxon>Valvatacea</taxon>
        <taxon>Valvatida</taxon>
        <taxon>Acanthasteridae</taxon>
        <taxon>Acanthaster</taxon>
    </lineage>
</organism>
<evidence type="ECO:0000313" key="6">
    <source>
        <dbReference type="RefSeq" id="XP_022088672.1"/>
    </source>
</evidence>
<keyword evidence="5" id="KW-1185">Reference proteome</keyword>
<feature type="transmembrane region" description="Helical" evidence="3">
    <location>
        <begin position="266"/>
        <end position="289"/>
    </location>
</feature>
<dbReference type="InterPro" id="IPR050327">
    <property type="entry name" value="Proton-linked_MCT"/>
</dbReference>
<feature type="domain" description="Major facilitator superfamily (MFS) profile" evidence="4">
    <location>
        <begin position="20"/>
        <end position="447"/>
    </location>
</feature>
<dbReference type="AlphaFoldDB" id="A0A8B7Y7Y4"/>
<feature type="transmembrane region" description="Helical" evidence="3">
    <location>
        <begin position="421"/>
        <end position="445"/>
    </location>
</feature>
<dbReference type="GeneID" id="110978192"/>
<keyword evidence="3" id="KW-0812">Transmembrane</keyword>
<accession>A0A8B7Y7Y4</accession>
<dbReference type="RefSeq" id="XP_022088672.1">
    <property type="nucleotide sequence ID" value="XM_022232980.1"/>
</dbReference>
<evidence type="ECO:0000256" key="2">
    <source>
        <dbReference type="SAM" id="MobiDB-lite"/>
    </source>
</evidence>
<comment type="subcellular location">
    <subcellularLocation>
        <location evidence="1">Membrane</location>
        <topology evidence="1">Multi-pass membrane protein</topology>
    </subcellularLocation>
</comment>
<dbReference type="GO" id="GO:0016020">
    <property type="term" value="C:membrane"/>
    <property type="evidence" value="ECO:0007669"/>
    <property type="project" value="UniProtKB-SubCell"/>
</dbReference>
<evidence type="ECO:0000259" key="4">
    <source>
        <dbReference type="PROSITE" id="PS50850"/>
    </source>
</evidence>
<dbReference type="InterPro" id="IPR036259">
    <property type="entry name" value="MFS_trans_sf"/>
</dbReference>
<keyword evidence="3" id="KW-1133">Transmembrane helix</keyword>
<dbReference type="GO" id="GO:0008028">
    <property type="term" value="F:monocarboxylic acid transmembrane transporter activity"/>
    <property type="evidence" value="ECO:0007669"/>
    <property type="project" value="TreeGrafter"/>
</dbReference>
<dbReference type="OrthoDB" id="2213137at2759"/>
<dbReference type="InterPro" id="IPR020846">
    <property type="entry name" value="MFS_dom"/>
</dbReference>
<dbReference type="PANTHER" id="PTHR11360:SF303">
    <property type="entry name" value="MAJOR FACILITATOR SUPERFAMILY (MFS) PROFILE DOMAIN-CONTAINING PROTEIN"/>
    <property type="match status" value="1"/>
</dbReference>
<name>A0A8B7Y7Y4_ACAPL</name>